<dbReference type="PANTHER" id="PTHR30349">
    <property type="entry name" value="PHAGE INTEGRASE-RELATED"/>
    <property type="match status" value="1"/>
</dbReference>
<evidence type="ECO:0000256" key="1">
    <source>
        <dbReference type="ARBA" id="ARBA00022908"/>
    </source>
</evidence>
<dbReference type="Gene3D" id="1.10.150.130">
    <property type="match status" value="1"/>
</dbReference>
<accession>Q5UF10</accession>
<gene>
    <name evidence="7" type="ORF">Red2C11_27</name>
</gene>
<dbReference type="InterPro" id="IPR004107">
    <property type="entry name" value="Integrase_SAM-like_N"/>
</dbReference>
<evidence type="ECO:0000256" key="3">
    <source>
        <dbReference type="ARBA" id="ARBA00023172"/>
    </source>
</evidence>
<keyword evidence="2 4" id="KW-0238">DNA-binding</keyword>
<dbReference type="InterPro" id="IPR013762">
    <property type="entry name" value="Integrase-like_cat_sf"/>
</dbReference>
<dbReference type="InterPro" id="IPR050090">
    <property type="entry name" value="Tyrosine_recombinase_XerCD"/>
</dbReference>
<dbReference type="InterPro" id="IPR011010">
    <property type="entry name" value="DNA_brk_join_enz"/>
</dbReference>
<dbReference type="AlphaFoldDB" id="Q5UF10"/>
<evidence type="ECO:0000259" key="5">
    <source>
        <dbReference type="PROSITE" id="PS51898"/>
    </source>
</evidence>
<dbReference type="Pfam" id="PF02899">
    <property type="entry name" value="Phage_int_SAM_1"/>
    <property type="match status" value="1"/>
</dbReference>
<reference evidence="7" key="1">
    <citation type="submission" date="2004-09" db="EMBL/GenBank/DDBJ databases">
        <title>SAR116.</title>
        <authorList>
            <person name="Sabehi G."/>
            <person name="Beja O."/>
        </authorList>
    </citation>
    <scope>NUCLEOTIDE SEQUENCE</scope>
</reference>
<evidence type="ECO:0000259" key="6">
    <source>
        <dbReference type="PROSITE" id="PS51900"/>
    </source>
</evidence>
<dbReference type="SUPFAM" id="SSF56349">
    <property type="entry name" value="DNA breaking-rejoining enzymes"/>
    <property type="match status" value="1"/>
</dbReference>
<dbReference type="GO" id="GO:0003677">
    <property type="term" value="F:DNA binding"/>
    <property type="evidence" value="ECO:0007669"/>
    <property type="project" value="UniProtKB-UniRule"/>
</dbReference>
<protein>
    <submittedName>
        <fullName evidence="7">Predicted site-specific recombinase</fullName>
    </submittedName>
</protein>
<dbReference type="NCBIfam" id="NF001399">
    <property type="entry name" value="PRK00283.1"/>
    <property type="match status" value="1"/>
</dbReference>
<organism evidence="7">
    <name type="scientific">uncultured alpha proteobacterium EBAC2C11</name>
    <dbReference type="NCBI Taxonomy" id="295349"/>
    <lineage>
        <taxon>Bacteria</taxon>
        <taxon>Pseudomonadati</taxon>
        <taxon>Pseudomonadota</taxon>
        <taxon>Alphaproteobacteria</taxon>
        <taxon>Candidatus Puniceispirillales</taxon>
        <taxon>environmental samples</taxon>
    </lineage>
</organism>
<keyword evidence="3" id="KW-0233">DNA recombination</keyword>
<dbReference type="PANTHER" id="PTHR30349:SF90">
    <property type="entry name" value="TYROSINE RECOMBINASE XERD"/>
    <property type="match status" value="1"/>
</dbReference>
<dbReference type="InterPro" id="IPR002104">
    <property type="entry name" value="Integrase_catalytic"/>
</dbReference>
<dbReference type="GO" id="GO:0015074">
    <property type="term" value="P:DNA integration"/>
    <property type="evidence" value="ECO:0007669"/>
    <property type="project" value="UniProtKB-KW"/>
</dbReference>
<dbReference type="Gene3D" id="1.10.443.10">
    <property type="entry name" value="Intergrase catalytic core"/>
    <property type="match status" value="1"/>
</dbReference>
<feature type="domain" description="Tyr recombinase" evidence="5">
    <location>
        <begin position="118"/>
        <end position="303"/>
    </location>
</feature>
<dbReference type="InterPro" id="IPR010998">
    <property type="entry name" value="Integrase_recombinase_N"/>
</dbReference>
<feature type="domain" description="Core-binding (CB)" evidence="6">
    <location>
        <begin position="12"/>
        <end position="97"/>
    </location>
</feature>
<name>Q5UF10_9PROT</name>
<dbReference type="PROSITE" id="PS51898">
    <property type="entry name" value="TYR_RECOMBINASE"/>
    <property type="match status" value="1"/>
</dbReference>
<evidence type="ECO:0000256" key="2">
    <source>
        <dbReference type="ARBA" id="ARBA00023125"/>
    </source>
</evidence>
<dbReference type="EMBL" id="AY744399">
    <property type="protein sequence ID" value="AAV31614.1"/>
    <property type="molecule type" value="Genomic_DNA"/>
</dbReference>
<keyword evidence="1" id="KW-0229">DNA integration</keyword>
<dbReference type="InterPro" id="IPR044068">
    <property type="entry name" value="CB"/>
</dbReference>
<evidence type="ECO:0000313" key="7">
    <source>
        <dbReference type="EMBL" id="AAV31614.1"/>
    </source>
</evidence>
<proteinExistence type="predicted"/>
<dbReference type="GO" id="GO:0006310">
    <property type="term" value="P:DNA recombination"/>
    <property type="evidence" value="ECO:0007669"/>
    <property type="project" value="UniProtKB-KW"/>
</dbReference>
<dbReference type="PROSITE" id="PS51900">
    <property type="entry name" value="CB"/>
    <property type="match status" value="1"/>
</dbReference>
<evidence type="ECO:0000256" key="4">
    <source>
        <dbReference type="PROSITE-ProRule" id="PRU01248"/>
    </source>
</evidence>
<sequence length="315" mass="35046">MARKARLAASVIVPDPLIDGFLQAISAMKAASVNTLSAYRRDLLDCQIGLETRAKTLTNCDMDDLRGVIFWWHQRDLKPRSVARRLSALRQFMGWAVEDGVRQDNPTTWLDNPSLPMSAPKSLSEVEIIQLLKMAKTLEPESASLRALAMLEILYATGLRVSELVSLLVVQFRRNPQTILVKGKGGRERLVPLGETARLAAVRWIECRDSNPAFVQSDYMFPVRGGGPMSRHQLARLLKKLAVAADIEVGRVSPHKLRHSFATHMLNRGADLRSLQSLLGHADISTTQIYTSSRPERLAGLVTSAHPLASQRQDR</sequence>
<dbReference type="Pfam" id="PF00589">
    <property type="entry name" value="Phage_integrase"/>
    <property type="match status" value="1"/>
</dbReference>